<protein>
    <recommendedName>
        <fullName evidence="5">Amidase domain-containing protein</fullName>
    </recommendedName>
</protein>
<proteinExistence type="predicted"/>
<dbReference type="Pfam" id="PF26053">
    <property type="entry name" value="DUF8016"/>
    <property type="match status" value="1"/>
</dbReference>
<dbReference type="Gene3D" id="3.90.1300.10">
    <property type="entry name" value="Amidase signature (AS) domain"/>
    <property type="match status" value="1"/>
</dbReference>
<dbReference type="Proteomes" id="UP001310594">
    <property type="component" value="Unassembled WGS sequence"/>
</dbReference>
<name>A0AAN7W7G3_9PEZI</name>
<accession>A0AAN7W7G3</accession>
<dbReference type="PANTHER" id="PTHR46310:SF7">
    <property type="entry name" value="AMIDASE 1"/>
    <property type="match status" value="1"/>
</dbReference>
<evidence type="ECO:0008006" key="5">
    <source>
        <dbReference type="Google" id="ProtNLM"/>
    </source>
</evidence>
<gene>
    <name evidence="3" type="ORF">LTR97_008629</name>
</gene>
<sequence>MELHAAKSRVPEAQNLYLNRKRHLARQHYAVYTLAYLAPAGDEAHAGTRTLYKEQKTSEDAIIFKLGDVSYLANTGYPAAITSLPGRHGFAGGETNLPITVVSTNESTITQQTLEDTLQTYAESDDVYTPDFLESVYITSTVAGASMDATASSYLASLDVKQTFTSMRAASGYGHSSIAISNTTSLPPGPYLATISSNTITFAPVYRLYEDTYRDFLYGSYAADFTPNTSFIALDRSLPSFGYSAIPVPSRLYSLYDTRPFAGFRVAIKDLFDMKGLVTSGGSQAWAYISEPAVSTAPSIQRILDLGGVLVGKYKLAQFASGANPWDWQDEHYPFNPRGDGWLTCSASSSGGGCSIAAYDWLDFAIGSDTGSSMRRPAAVSGTFGNRPSQGMITLEGVIPLGGATDTAGVFSRDPYMWSYFAKHWYIPSLHQSSNMTGLSTLNVPESAGFPKTILYPIDYLPLNNSAAEPILDAFIANMSSIFGMTVKRFNFTATVQSNSTPAAVRNITVLNNLPSMGSRAQYEVIARPLIAAWAKLFDGRFPPIDSARRNGFKNWNETANSLEAYNAGLMQKSAAVEWYETSLQYSTPESCSESVMLYDIGTGGLPSYREEDLNNSPNASFLAVKPLGAAITGAGICPLYGCADFTIPIGQVPYYSDVTFHEEMVPVTINMVVKRGCDFVLFDMIERLADAGVLKEVKTGRTAF</sequence>
<feature type="domain" description="Amidase" evidence="1">
    <location>
        <begin position="257"/>
        <end position="414"/>
    </location>
</feature>
<dbReference type="AlphaFoldDB" id="A0AAN7W7G3"/>
<evidence type="ECO:0000259" key="1">
    <source>
        <dbReference type="Pfam" id="PF01425"/>
    </source>
</evidence>
<dbReference type="Pfam" id="PF01425">
    <property type="entry name" value="Amidase"/>
    <property type="match status" value="1"/>
</dbReference>
<feature type="domain" description="Scytalone dehydratase-like protein Arp1 N-terminal" evidence="2">
    <location>
        <begin position="77"/>
        <end position="207"/>
    </location>
</feature>
<evidence type="ECO:0000313" key="4">
    <source>
        <dbReference type="Proteomes" id="UP001310594"/>
    </source>
</evidence>
<organism evidence="3 4">
    <name type="scientific">Elasticomyces elasticus</name>
    <dbReference type="NCBI Taxonomy" id="574655"/>
    <lineage>
        <taxon>Eukaryota</taxon>
        <taxon>Fungi</taxon>
        <taxon>Dikarya</taxon>
        <taxon>Ascomycota</taxon>
        <taxon>Pezizomycotina</taxon>
        <taxon>Dothideomycetes</taxon>
        <taxon>Dothideomycetidae</taxon>
        <taxon>Mycosphaerellales</taxon>
        <taxon>Teratosphaeriaceae</taxon>
        <taxon>Elasticomyces</taxon>
    </lineage>
</organism>
<evidence type="ECO:0000259" key="2">
    <source>
        <dbReference type="Pfam" id="PF26053"/>
    </source>
</evidence>
<dbReference type="InterPro" id="IPR023631">
    <property type="entry name" value="Amidase_dom"/>
</dbReference>
<dbReference type="SUPFAM" id="SSF75304">
    <property type="entry name" value="Amidase signature (AS) enzymes"/>
    <property type="match status" value="1"/>
</dbReference>
<dbReference type="PANTHER" id="PTHR46310">
    <property type="entry name" value="AMIDASE 1"/>
    <property type="match status" value="1"/>
</dbReference>
<dbReference type="InterPro" id="IPR058329">
    <property type="entry name" value="Arp1_N"/>
</dbReference>
<evidence type="ECO:0000313" key="3">
    <source>
        <dbReference type="EMBL" id="KAK5696209.1"/>
    </source>
</evidence>
<dbReference type="InterPro" id="IPR036928">
    <property type="entry name" value="AS_sf"/>
</dbReference>
<comment type="caution">
    <text evidence="3">The sequence shown here is derived from an EMBL/GenBank/DDBJ whole genome shotgun (WGS) entry which is preliminary data.</text>
</comment>
<dbReference type="EMBL" id="JAVRQU010000013">
    <property type="protein sequence ID" value="KAK5696209.1"/>
    <property type="molecule type" value="Genomic_DNA"/>
</dbReference>
<reference evidence="3" key="1">
    <citation type="submission" date="2023-08" db="EMBL/GenBank/DDBJ databases">
        <title>Black Yeasts Isolated from many extreme environments.</title>
        <authorList>
            <person name="Coleine C."/>
            <person name="Stajich J.E."/>
            <person name="Selbmann L."/>
        </authorList>
    </citation>
    <scope>NUCLEOTIDE SEQUENCE</scope>
    <source>
        <strain evidence="3">CCFEE 5810</strain>
    </source>
</reference>